<feature type="transmembrane region" description="Helical" evidence="9">
    <location>
        <begin position="283"/>
        <end position="306"/>
    </location>
</feature>
<dbReference type="EMBL" id="MU807025">
    <property type="protein sequence ID" value="KAJ3832249.1"/>
    <property type="molecule type" value="Genomic_DNA"/>
</dbReference>
<proteinExistence type="inferred from homology"/>
<dbReference type="NCBIfam" id="TIGR00879">
    <property type="entry name" value="SP"/>
    <property type="match status" value="1"/>
</dbReference>
<dbReference type="InterPro" id="IPR050360">
    <property type="entry name" value="MFS_Sugar_Transporters"/>
</dbReference>
<comment type="similarity">
    <text evidence="2 8">Belongs to the major facilitator superfamily. Sugar transporter (TC 2.A.1.1) family.</text>
</comment>
<evidence type="ECO:0000256" key="6">
    <source>
        <dbReference type="ARBA" id="ARBA00023136"/>
    </source>
</evidence>
<evidence type="ECO:0000259" key="10">
    <source>
        <dbReference type="PROSITE" id="PS50850"/>
    </source>
</evidence>
<dbReference type="PANTHER" id="PTHR48022">
    <property type="entry name" value="PLASTIDIC GLUCOSE TRANSPORTER 4"/>
    <property type="match status" value="1"/>
</dbReference>
<sequence length="502" mass="54267">MHGLVQTTEGWGDASGGVVANLYFQQKFGLADSSGHVNTEKTNAVLANVVSVLQAGALLGALISAPISAKYGRKWPLLGYAVIFIIGAIITTIADGLAEIYTGCVISGFGIGAISAVSLAFVSECSPKEVRGRITGLFQVMAAVGVMTSYFINFGVGIHVHNNPKIWQIPFGFQLIPAGTMALGLLTVKESPRYLASIGHTKQALQNLAYFRHSSVQSELVILEMAEIEAAIQGEHDAREGLGLKEAFLSKGNAGRFMIAFTIFVLQQWSGQNSIGFTGTKNSLLASGIYGILKFISTAAFVAFGVETLGRRWSLFISAMGMGILFFIVGAILKTHPVSNTNTASSSSPSSAGQAMAAMLYLYVCFYSMGWGPLPWIYISDIFPTRTRHYGLAVGSGSQWLWNFVASKQTPIMKEQLGYKLFFLFGTINIGAMATFSLLIPETKGKSLEEMDIFGVISTQKRQRDIDVVIQIQQLFNHKICDGKDEGRVDSPISNSTREDRL</sequence>
<dbReference type="InterPro" id="IPR003663">
    <property type="entry name" value="Sugar/inositol_transpt"/>
</dbReference>
<keyword evidence="5 9" id="KW-1133">Transmembrane helix</keyword>
<evidence type="ECO:0000256" key="3">
    <source>
        <dbReference type="ARBA" id="ARBA00022448"/>
    </source>
</evidence>
<feature type="domain" description="Major facilitator superfamily (MFS) profile" evidence="10">
    <location>
        <begin position="1"/>
        <end position="444"/>
    </location>
</feature>
<evidence type="ECO:0000256" key="8">
    <source>
        <dbReference type="RuleBase" id="RU003346"/>
    </source>
</evidence>
<dbReference type="InterPro" id="IPR005828">
    <property type="entry name" value="MFS_sugar_transport-like"/>
</dbReference>
<feature type="transmembrane region" description="Helical" evidence="9">
    <location>
        <begin position="45"/>
        <end position="65"/>
    </location>
</feature>
<comment type="catalytic activity">
    <reaction evidence="7">
        <text>myo-inositol(out) + H(+)(out) = myo-inositol(in) + H(+)(in)</text>
        <dbReference type="Rhea" id="RHEA:60364"/>
        <dbReference type="ChEBI" id="CHEBI:15378"/>
        <dbReference type="ChEBI" id="CHEBI:17268"/>
    </reaction>
</comment>
<dbReference type="Proteomes" id="UP001163846">
    <property type="component" value="Unassembled WGS sequence"/>
</dbReference>
<dbReference type="AlphaFoldDB" id="A0AA38NX38"/>
<evidence type="ECO:0000256" key="5">
    <source>
        <dbReference type="ARBA" id="ARBA00022989"/>
    </source>
</evidence>
<organism evidence="11 12">
    <name type="scientific">Lentinula raphanica</name>
    <dbReference type="NCBI Taxonomy" id="153919"/>
    <lineage>
        <taxon>Eukaryota</taxon>
        <taxon>Fungi</taxon>
        <taxon>Dikarya</taxon>
        <taxon>Basidiomycota</taxon>
        <taxon>Agaricomycotina</taxon>
        <taxon>Agaricomycetes</taxon>
        <taxon>Agaricomycetidae</taxon>
        <taxon>Agaricales</taxon>
        <taxon>Marasmiineae</taxon>
        <taxon>Omphalotaceae</taxon>
        <taxon>Lentinula</taxon>
    </lineage>
</organism>
<accession>A0AA38NX38</accession>
<dbReference type="Pfam" id="PF00083">
    <property type="entry name" value="Sugar_tr"/>
    <property type="match status" value="1"/>
</dbReference>
<dbReference type="SUPFAM" id="SSF103473">
    <property type="entry name" value="MFS general substrate transporter"/>
    <property type="match status" value="1"/>
</dbReference>
<feature type="transmembrane region" description="Helical" evidence="9">
    <location>
        <begin position="100"/>
        <end position="122"/>
    </location>
</feature>
<dbReference type="InterPro" id="IPR020846">
    <property type="entry name" value="MFS_dom"/>
</dbReference>
<evidence type="ECO:0000256" key="4">
    <source>
        <dbReference type="ARBA" id="ARBA00022692"/>
    </source>
</evidence>
<dbReference type="PRINTS" id="PR00171">
    <property type="entry name" value="SUGRTRNSPORT"/>
</dbReference>
<reference evidence="11" key="1">
    <citation type="submission" date="2022-08" db="EMBL/GenBank/DDBJ databases">
        <authorList>
            <consortium name="DOE Joint Genome Institute"/>
            <person name="Min B."/>
            <person name="Riley R."/>
            <person name="Sierra-Patev S."/>
            <person name="Naranjo-Ortiz M."/>
            <person name="Looney B."/>
            <person name="Konkel Z."/>
            <person name="Slot J.C."/>
            <person name="Sakamoto Y."/>
            <person name="Steenwyk J.L."/>
            <person name="Rokas A."/>
            <person name="Carro J."/>
            <person name="Camarero S."/>
            <person name="Ferreira P."/>
            <person name="Molpeceres G."/>
            <person name="Ruiz-Duenas F.J."/>
            <person name="Serrano A."/>
            <person name="Henrissat B."/>
            <person name="Drula E."/>
            <person name="Hughes K.W."/>
            <person name="Mata J.L."/>
            <person name="Ishikawa N.K."/>
            <person name="Vargas-Isla R."/>
            <person name="Ushijima S."/>
            <person name="Smith C.A."/>
            <person name="Ahrendt S."/>
            <person name="Andreopoulos W."/>
            <person name="He G."/>
            <person name="Labutti K."/>
            <person name="Lipzen A."/>
            <person name="Ng V."/>
            <person name="Sandor L."/>
            <person name="Barry K."/>
            <person name="Martinez A.T."/>
            <person name="Xiao Y."/>
            <person name="Gibbons J.G."/>
            <person name="Terashima K."/>
            <person name="Hibbett D.S."/>
            <person name="Grigoriev I.V."/>
        </authorList>
    </citation>
    <scope>NUCLEOTIDE SEQUENCE</scope>
    <source>
        <strain evidence="11">TFB9207</strain>
    </source>
</reference>
<evidence type="ECO:0000256" key="7">
    <source>
        <dbReference type="ARBA" id="ARBA00049119"/>
    </source>
</evidence>
<evidence type="ECO:0000313" key="11">
    <source>
        <dbReference type="EMBL" id="KAJ3832249.1"/>
    </source>
</evidence>
<name>A0AA38NX38_9AGAR</name>
<keyword evidence="3 8" id="KW-0813">Transport</keyword>
<evidence type="ECO:0000256" key="1">
    <source>
        <dbReference type="ARBA" id="ARBA00004141"/>
    </source>
</evidence>
<dbReference type="PROSITE" id="PS00217">
    <property type="entry name" value="SUGAR_TRANSPORT_2"/>
    <property type="match status" value="1"/>
</dbReference>
<keyword evidence="4 9" id="KW-0812">Transmembrane</keyword>
<feature type="transmembrane region" description="Helical" evidence="9">
    <location>
        <begin position="353"/>
        <end position="379"/>
    </location>
</feature>
<feature type="transmembrane region" description="Helical" evidence="9">
    <location>
        <begin position="134"/>
        <end position="160"/>
    </location>
</feature>
<feature type="transmembrane region" description="Helical" evidence="9">
    <location>
        <begin position="166"/>
        <end position="188"/>
    </location>
</feature>
<dbReference type="GO" id="GO:0005351">
    <property type="term" value="F:carbohydrate:proton symporter activity"/>
    <property type="evidence" value="ECO:0007669"/>
    <property type="project" value="TreeGrafter"/>
</dbReference>
<feature type="transmembrane region" description="Helical" evidence="9">
    <location>
        <begin position="77"/>
        <end position="94"/>
    </location>
</feature>
<keyword evidence="6 9" id="KW-0472">Membrane</keyword>
<evidence type="ECO:0000313" key="12">
    <source>
        <dbReference type="Proteomes" id="UP001163846"/>
    </source>
</evidence>
<evidence type="ECO:0000256" key="2">
    <source>
        <dbReference type="ARBA" id="ARBA00010992"/>
    </source>
</evidence>
<gene>
    <name evidence="11" type="ORF">F5878DRAFT_654677</name>
</gene>
<feature type="transmembrane region" description="Helical" evidence="9">
    <location>
        <begin position="313"/>
        <end position="333"/>
    </location>
</feature>
<dbReference type="PANTHER" id="PTHR48022:SF23">
    <property type="entry name" value="MAJOR FACILITATOR SUPERFAMILY (MFS) PROFILE DOMAIN-CONTAINING PROTEIN"/>
    <property type="match status" value="1"/>
</dbReference>
<dbReference type="PROSITE" id="PS50850">
    <property type="entry name" value="MFS"/>
    <property type="match status" value="1"/>
</dbReference>
<protein>
    <submittedName>
        <fullName evidence="11">General substrate transporter</fullName>
    </submittedName>
</protein>
<dbReference type="InterPro" id="IPR005829">
    <property type="entry name" value="Sugar_transporter_CS"/>
</dbReference>
<dbReference type="Gene3D" id="1.20.1250.20">
    <property type="entry name" value="MFS general substrate transporter like domains"/>
    <property type="match status" value="1"/>
</dbReference>
<feature type="transmembrane region" description="Helical" evidence="9">
    <location>
        <begin position="254"/>
        <end position="271"/>
    </location>
</feature>
<dbReference type="GO" id="GO:0016020">
    <property type="term" value="C:membrane"/>
    <property type="evidence" value="ECO:0007669"/>
    <property type="project" value="UniProtKB-SubCell"/>
</dbReference>
<dbReference type="InterPro" id="IPR036259">
    <property type="entry name" value="MFS_trans_sf"/>
</dbReference>
<comment type="caution">
    <text evidence="11">The sequence shown here is derived from an EMBL/GenBank/DDBJ whole genome shotgun (WGS) entry which is preliminary data.</text>
</comment>
<comment type="subcellular location">
    <subcellularLocation>
        <location evidence="1">Membrane</location>
        <topology evidence="1">Multi-pass membrane protein</topology>
    </subcellularLocation>
</comment>
<evidence type="ECO:0000256" key="9">
    <source>
        <dbReference type="SAM" id="Phobius"/>
    </source>
</evidence>
<keyword evidence="12" id="KW-1185">Reference proteome</keyword>
<feature type="transmembrane region" description="Helical" evidence="9">
    <location>
        <begin position="421"/>
        <end position="440"/>
    </location>
</feature>